<name>A0A383V4G9_TETOB</name>
<keyword evidence="3 7" id="KW-0378">Hydrolase</keyword>
<evidence type="ECO:0000256" key="4">
    <source>
        <dbReference type="ARBA" id="ARBA00022963"/>
    </source>
</evidence>
<dbReference type="InterPro" id="IPR029058">
    <property type="entry name" value="AB_hydrolase_fold"/>
</dbReference>
<evidence type="ECO:0000256" key="6">
    <source>
        <dbReference type="ARBA" id="ARBA00023180"/>
    </source>
</evidence>
<feature type="domain" description="Partial AB-hydrolase lipase" evidence="9">
    <location>
        <begin position="9"/>
        <end position="61"/>
    </location>
</feature>
<sequence length="378" mass="43049">MDMEDMVPEGYPIEKHRVNTEDGWVLNMYRIPHGKYRNSQPGPRPVVLLHHGITLSSACFALLNANESMAYILADAGFDVWMANTRSNTFSRGNYNYSHRQSEYWYHSIDEYGLIDLPAQVNAALQVAGAKKLAIVGHSQGCSVAYAMLSTMPEMNGRVSVVAHLGPVVFLDYFRAPFMKAMGEMRNDLYARTAKIGEFLWYRFVAPYIDVCRDYYNSEFCTAVLNLIFFGPSMFVTPDETAVIFKTWPASVSMRNVGHWAQMLTDGQLRFQRYDFGSNCGNLTNHEETCNQHRYGSMQPPEYDLSKVTAPQAFFAGELDLMATTEDMLEQQRRLAPGVHAADYIYQSYSHMDFVWDRSARHALDLVDLLFRYAPGTL</sequence>
<keyword evidence="2" id="KW-0732">Signal</keyword>
<keyword evidence="4 7" id="KW-0442">Lipid degradation</keyword>
<dbReference type="Gene3D" id="3.40.50.1820">
    <property type="entry name" value="alpha/beta hydrolase"/>
    <property type="match status" value="1"/>
</dbReference>
<evidence type="ECO:0000256" key="5">
    <source>
        <dbReference type="ARBA" id="ARBA00023098"/>
    </source>
</evidence>
<dbReference type="STRING" id="3088.A0A383V4G9"/>
<evidence type="ECO:0000256" key="2">
    <source>
        <dbReference type="ARBA" id="ARBA00022729"/>
    </source>
</evidence>
<feature type="active site" description="Charge relay system" evidence="8">
    <location>
        <position position="320"/>
    </location>
</feature>
<dbReference type="SUPFAM" id="SSF53474">
    <property type="entry name" value="alpha/beta-Hydrolases"/>
    <property type="match status" value="1"/>
</dbReference>
<evidence type="ECO:0000256" key="1">
    <source>
        <dbReference type="ARBA" id="ARBA00010701"/>
    </source>
</evidence>
<gene>
    <name evidence="11" type="ORF">BQ4739_LOCUS18496</name>
    <name evidence="10" type="ORF">BQ4739_LOCUS279</name>
</gene>
<dbReference type="GO" id="GO:0016042">
    <property type="term" value="P:lipid catabolic process"/>
    <property type="evidence" value="ECO:0007669"/>
    <property type="project" value="UniProtKB-KW"/>
</dbReference>
<dbReference type="InterPro" id="IPR025483">
    <property type="entry name" value="Lipase_euk"/>
</dbReference>
<dbReference type="FunFam" id="3.40.50.1820:FF:000057">
    <property type="entry name" value="Lipase"/>
    <property type="match status" value="1"/>
</dbReference>
<keyword evidence="5" id="KW-0443">Lipid metabolism</keyword>
<dbReference type="EMBL" id="FNXT01000015">
    <property type="protein sequence ID" value="SZX59682.1"/>
    <property type="molecule type" value="Genomic_DNA"/>
</dbReference>
<proteinExistence type="inferred from homology"/>
<evidence type="ECO:0000256" key="7">
    <source>
        <dbReference type="PIRNR" id="PIRNR000862"/>
    </source>
</evidence>
<keyword evidence="12" id="KW-1185">Reference proteome</keyword>
<dbReference type="PIRSF" id="PIRSF000862">
    <property type="entry name" value="Steryl_ester_lip"/>
    <property type="match status" value="1"/>
</dbReference>
<dbReference type="Pfam" id="PF04083">
    <property type="entry name" value="Abhydro_lipase"/>
    <property type="match status" value="1"/>
</dbReference>
<organism evidence="10 12">
    <name type="scientific">Tetradesmus obliquus</name>
    <name type="common">Green alga</name>
    <name type="synonym">Acutodesmus obliquus</name>
    <dbReference type="NCBI Taxonomy" id="3088"/>
    <lineage>
        <taxon>Eukaryota</taxon>
        <taxon>Viridiplantae</taxon>
        <taxon>Chlorophyta</taxon>
        <taxon>core chlorophytes</taxon>
        <taxon>Chlorophyceae</taxon>
        <taxon>CS clade</taxon>
        <taxon>Sphaeropleales</taxon>
        <taxon>Scenedesmaceae</taxon>
        <taxon>Tetradesmus</taxon>
    </lineage>
</organism>
<dbReference type="InterPro" id="IPR006693">
    <property type="entry name" value="AB_hydrolase_lipase"/>
</dbReference>
<comment type="similarity">
    <text evidence="1 7">Belongs to the AB hydrolase superfamily. Lipase family.</text>
</comment>
<keyword evidence="6" id="KW-0325">Glycoprotein</keyword>
<dbReference type="GO" id="GO:0016788">
    <property type="term" value="F:hydrolase activity, acting on ester bonds"/>
    <property type="evidence" value="ECO:0007669"/>
    <property type="project" value="InterPro"/>
</dbReference>
<dbReference type="Proteomes" id="UP000256970">
    <property type="component" value="Unassembled WGS sequence"/>
</dbReference>
<dbReference type="AlphaFoldDB" id="A0A383V4G9"/>
<reference evidence="10 12" key="1">
    <citation type="submission" date="2016-10" db="EMBL/GenBank/DDBJ databases">
        <authorList>
            <person name="Cai Z."/>
        </authorList>
    </citation>
    <scope>NUCLEOTIDE SEQUENCE [LARGE SCALE GENOMIC DNA]</scope>
</reference>
<evidence type="ECO:0000313" key="12">
    <source>
        <dbReference type="Proteomes" id="UP000256970"/>
    </source>
</evidence>
<evidence type="ECO:0000256" key="3">
    <source>
        <dbReference type="ARBA" id="ARBA00022801"/>
    </source>
</evidence>
<protein>
    <recommendedName>
        <fullName evidence="7">Lipase</fullName>
    </recommendedName>
</protein>
<evidence type="ECO:0000313" key="10">
    <source>
        <dbReference type="EMBL" id="SZX59682.1"/>
    </source>
</evidence>
<feature type="active site" description="Charge relay system" evidence="8">
    <location>
        <position position="351"/>
    </location>
</feature>
<accession>A0A383V4G9</accession>
<feature type="active site" description="Nucleophile" evidence="8">
    <location>
        <position position="139"/>
    </location>
</feature>
<evidence type="ECO:0000313" key="11">
    <source>
        <dbReference type="EMBL" id="SZX78181.1"/>
    </source>
</evidence>
<dbReference type="EMBL" id="FNXT01001308">
    <property type="protein sequence ID" value="SZX78181.1"/>
    <property type="molecule type" value="Genomic_DNA"/>
</dbReference>
<evidence type="ECO:0000256" key="8">
    <source>
        <dbReference type="PIRSR" id="PIRSR000862-1"/>
    </source>
</evidence>
<dbReference type="PANTHER" id="PTHR11005">
    <property type="entry name" value="LYSOSOMAL ACID LIPASE-RELATED"/>
    <property type="match status" value="1"/>
</dbReference>
<evidence type="ECO:0000259" key="9">
    <source>
        <dbReference type="Pfam" id="PF04083"/>
    </source>
</evidence>